<gene>
    <name evidence="6" type="ORF">AS030_22285</name>
</gene>
<feature type="active site" evidence="4">
    <location>
        <position position="68"/>
    </location>
</feature>
<accession>A0A0V8IRJ4</accession>
<keyword evidence="7" id="KW-1185">Reference proteome</keyword>
<evidence type="ECO:0000256" key="4">
    <source>
        <dbReference type="HAMAP-Rule" id="MF_00745"/>
    </source>
</evidence>
<dbReference type="EMBL" id="LNQN01000010">
    <property type="protein sequence ID" value="KSU77396.1"/>
    <property type="molecule type" value="Genomic_DNA"/>
</dbReference>
<dbReference type="Pfam" id="PF10263">
    <property type="entry name" value="SprT-like"/>
    <property type="match status" value="1"/>
</dbReference>
<dbReference type="GO" id="GO:0005737">
    <property type="term" value="C:cytoplasm"/>
    <property type="evidence" value="ECO:0007669"/>
    <property type="project" value="UniProtKB-SubCell"/>
</dbReference>
<dbReference type="Proteomes" id="UP000054099">
    <property type="component" value="Unassembled WGS sequence"/>
</dbReference>
<comment type="subcellular location">
    <subcellularLocation>
        <location evidence="4">Cytoplasm</location>
    </subcellularLocation>
</comment>
<sequence>MDQRELQLLVEKVSNDYFHKPFRHNARFNGRLRTTGGRYLLRSHDIEINPKQMTQFGMQALVGIIKHELCHYHLHIEGRGYQHKDHEFKQLLKKVGGLRYCEVLPGTRTTQAYKYLYICTDCKQQYKRKRKIDTRKYVCGKCRGKLFLKSGEKSVD</sequence>
<evidence type="ECO:0000256" key="3">
    <source>
        <dbReference type="ARBA" id="ARBA00022833"/>
    </source>
</evidence>
<dbReference type="GO" id="GO:0008270">
    <property type="term" value="F:zinc ion binding"/>
    <property type="evidence" value="ECO:0007669"/>
    <property type="project" value="UniProtKB-UniRule"/>
</dbReference>
<evidence type="ECO:0000256" key="1">
    <source>
        <dbReference type="ARBA" id="ARBA00022490"/>
    </source>
</evidence>
<dbReference type="GO" id="GO:0006950">
    <property type="term" value="P:response to stress"/>
    <property type="evidence" value="ECO:0007669"/>
    <property type="project" value="UniProtKB-ARBA"/>
</dbReference>
<dbReference type="RefSeq" id="WP_061975895.1">
    <property type="nucleotide sequence ID" value="NZ_FMAV01000008.1"/>
</dbReference>
<name>A0A0V8IRJ4_9BACL</name>
<comment type="caution">
    <text evidence="6">The sequence shown here is derived from an EMBL/GenBank/DDBJ whole genome shotgun (WGS) entry which is preliminary data.</text>
</comment>
<organism evidence="6 7">
    <name type="scientific">Fictibacillus enclensis</name>
    <dbReference type="NCBI Taxonomy" id="1017270"/>
    <lineage>
        <taxon>Bacteria</taxon>
        <taxon>Bacillati</taxon>
        <taxon>Bacillota</taxon>
        <taxon>Bacilli</taxon>
        <taxon>Bacillales</taxon>
        <taxon>Fictibacillaceae</taxon>
        <taxon>Fictibacillus</taxon>
    </lineage>
</organism>
<protein>
    <recommendedName>
        <fullName evidence="4">Protein SprT-like</fullName>
    </recommendedName>
</protein>
<dbReference type="InterPro" id="IPR035240">
    <property type="entry name" value="SprT_Zn_ribbon"/>
</dbReference>
<keyword evidence="3 4" id="KW-0862">Zinc</keyword>
<dbReference type="InterPro" id="IPR023524">
    <property type="entry name" value="Uncharacterised_SprT-like"/>
</dbReference>
<reference evidence="6 7" key="1">
    <citation type="journal article" date="2014" name="Antonie Van Leeuwenhoek">
        <title>Fictibacillus enclensis sp. nov., isolated from marine sediment.</title>
        <authorList>
            <person name="Dastager S.G."/>
            <person name="Mawlankar R."/>
            <person name="Srinivasan K."/>
            <person name="Tang S.K."/>
            <person name="Lee J.C."/>
            <person name="Ramana V.V."/>
            <person name="Shouche Y.S."/>
        </authorList>
    </citation>
    <scope>NUCLEOTIDE SEQUENCE [LARGE SCALE GENOMIC DNA]</scope>
    <source>
        <strain evidence="6 7">NIO-1003</strain>
    </source>
</reference>
<feature type="binding site" evidence="4">
    <location>
        <position position="71"/>
    </location>
    <ligand>
        <name>Zn(2+)</name>
        <dbReference type="ChEBI" id="CHEBI:29105"/>
    </ligand>
</feature>
<dbReference type="NCBIfam" id="NF003339">
    <property type="entry name" value="PRK04351.1"/>
    <property type="match status" value="1"/>
</dbReference>
<keyword evidence="1 4" id="KW-0963">Cytoplasm</keyword>
<dbReference type="AlphaFoldDB" id="A0A0V8IRJ4"/>
<feature type="binding site" evidence="4">
    <location>
        <position position="67"/>
    </location>
    <ligand>
        <name>Zn(2+)</name>
        <dbReference type="ChEBI" id="CHEBI:29105"/>
    </ligand>
</feature>
<evidence type="ECO:0000313" key="6">
    <source>
        <dbReference type="EMBL" id="KSU77396.1"/>
    </source>
</evidence>
<comment type="similarity">
    <text evidence="4">Belongs to the SprT family.</text>
</comment>
<dbReference type="HAMAP" id="MF_00745">
    <property type="entry name" value="SprT_like"/>
    <property type="match status" value="1"/>
</dbReference>
<evidence type="ECO:0000256" key="2">
    <source>
        <dbReference type="ARBA" id="ARBA00022723"/>
    </source>
</evidence>
<feature type="domain" description="SprT-like" evidence="5">
    <location>
        <begin position="4"/>
        <end position="149"/>
    </location>
</feature>
<keyword evidence="2 4" id="KW-0479">Metal-binding</keyword>
<dbReference type="SMART" id="SM00731">
    <property type="entry name" value="SprT"/>
    <property type="match status" value="1"/>
</dbReference>
<dbReference type="InterPro" id="IPR006640">
    <property type="entry name" value="SprT-like_domain"/>
</dbReference>
<dbReference type="Pfam" id="PF17283">
    <property type="entry name" value="Zn_ribbon_SprT"/>
    <property type="match status" value="1"/>
</dbReference>
<comment type="cofactor">
    <cofactor evidence="4">
        <name>Zn(2+)</name>
        <dbReference type="ChEBI" id="CHEBI:29105"/>
    </cofactor>
    <text evidence="4">Binds 1 zinc ion.</text>
</comment>
<dbReference type="OrthoDB" id="9799909at2"/>
<evidence type="ECO:0000259" key="5">
    <source>
        <dbReference type="SMART" id="SM00731"/>
    </source>
</evidence>
<proteinExistence type="inferred from homology"/>
<evidence type="ECO:0000313" key="7">
    <source>
        <dbReference type="Proteomes" id="UP000054099"/>
    </source>
</evidence>